<dbReference type="PANTHER" id="PTHR43482">
    <property type="entry name" value="PROTEIN AST1-RELATED"/>
    <property type="match status" value="1"/>
</dbReference>
<protein>
    <submittedName>
        <fullName evidence="3">Alcohol dehydrogenase catalytic domain-containing protein</fullName>
    </submittedName>
</protein>
<proteinExistence type="predicted"/>
<dbReference type="Pfam" id="PF08240">
    <property type="entry name" value="ADH_N"/>
    <property type="match status" value="1"/>
</dbReference>
<dbReference type="PANTHER" id="PTHR43482:SF1">
    <property type="entry name" value="PROTEIN AST1-RELATED"/>
    <property type="match status" value="1"/>
</dbReference>
<dbReference type="InterPro" id="IPR011032">
    <property type="entry name" value="GroES-like_sf"/>
</dbReference>
<dbReference type="Proteomes" id="UP001363010">
    <property type="component" value="Unassembled WGS sequence"/>
</dbReference>
<dbReference type="SUPFAM" id="SSF50129">
    <property type="entry name" value="GroES-like"/>
    <property type="match status" value="1"/>
</dbReference>
<evidence type="ECO:0000259" key="2">
    <source>
        <dbReference type="Pfam" id="PF08240"/>
    </source>
</evidence>
<feature type="compositionally biased region" description="Basic residues" evidence="1">
    <location>
        <begin position="123"/>
        <end position="136"/>
    </location>
</feature>
<comment type="caution">
    <text evidence="3">The sequence shown here is derived from an EMBL/GenBank/DDBJ whole genome shotgun (WGS) entry which is preliminary data.</text>
</comment>
<feature type="region of interest" description="Disordered" evidence="1">
    <location>
        <begin position="123"/>
        <end position="149"/>
    </location>
</feature>
<evidence type="ECO:0000313" key="3">
    <source>
        <dbReference type="EMBL" id="MEJ8824928.1"/>
    </source>
</evidence>
<dbReference type="RefSeq" id="WP_340365951.1">
    <property type="nucleotide sequence ID" value="NZ_JBBKZV010000017.1"/>
</dbReference>
<keyword evidence="4" id="KW-1185">Reference proteome</keyword>
<evidence type="ECO:0000313" key="4">
    <source>
        <dbReference type="Proteomes" id="UP001363010"/>
    </source>
</evidence>
<accession>A0ABU8W5P9</accession>
<dbReference type="InterPro" id="IPR052585">
    <property type="entry name" value="Lipid_raft_assoc_Zn_ADH"/>
</dbReference>
<reference evidence="3 4" key="1">
    <citation type="submission" date="2024-03" db="EMBL/GenBank/DDBJ databases">
        <title>Novel species of the genus Variovorax.</title>
        <authorList>
            <person name="Liu Q."/>
            <person name="Xin Y.-H."/>
        </authorList>
    </citation>
    <scope>NUCLEOTIDE SEQUENCE [LARGE SCALE GENOMIC DNA]</scope>
    <source>
        <strain evidence="3 4">KACC 18501</strain>
    </source>
</reference>
<dbReference type="Gene3D" id="3.90.180.10">
    <property type="entry name" value="Medium-chain alcohol dehydrogenases, catalytic domain"/>
    <property type="match status" value="1"/>
</dbReference>
<evidence type="ECO:0000256" key="1">
    <source>
        <dbReference type="SAM" id="MobiDB-lite"/>
    </source>
</evidence>
<sequence length="149" mass="16263">MRRELVCTEAATPPRLAVRSIELPYPAKGNVLVRVQATSVNPIDAKRAAGYGRRLLGLKGDARFPLVLGNDVAGVVEAIGAGVTRFALGQRVFGLLGTGRARRGRQCPKTRAADRHRPALRQRYRRVRPRVGRPTRRSGSPAVTSTSTW</sequence>
<dbReference type="EMBL" id="JBBKZV010000017">
    <property type="protein sequence ID" value="MEJ8824928.1"/>
    <property type="molecule type" value="Genomic_DNA"/>
</dbReference>
<dbReference type="InterPro" id="IPR013154">
    <property type="entry name" value="ADH-like_N"/>
</dbReference>
<gene>
    <name evidence="3" type="ORF">WKW80_23340</name>
</gene>
<feature type="domain" description="Alcohol dehydrogenase-like N-terminal" evidence="2">
    <location>
        <begin position="28"/>
        <end position="101"/>
    </location>
</feature>
<organism evidence="3 4">
    <name type="scientific">Variovorax humicola</name>
    <dbReference type="NCBI Taxonomy" id="1769758"/>
    <lineage>
        <taxon>Bacteria</taxon>
        <taxon>Pseudomonadati</taxon>
        <taxon>Pseudomonadota</taxon>
        <taxon>Betaproteobacteria</taxon>
        <taxon>Burkholderiales</taxon>
        <taxon>Comamonadaceae</taxon>
        <taxon>Variovorax</taxon>
    </lineage>
</organism>
<name>A0ABU8W5P9_9BURK</name>